<keyword evidence="4" id="KW-1185">Reference proteome</keyword>
<name>A0ABX7DQV1_9FLAO</name>
<evidence type="ECO:0000259" key="2">
    <source>
        <dbReference type="Pfam" id="PF07510"/>
    </source>
</evidence>
<feature type="domain" description="GmrSD restriction endonucleases N-terminal" evidence="1">
    <location>
        <begin position="10"/>
        <end position="203"/>
    </location>
</feature>
<accession>A0ABX7DQV1</accession>
<dbReference type="InterPro" id="IPR011089">
    <property type="entry name" value="GmrSD_C"/>
</dbReference>
<evidence type="ECO:0000313" key="4">
    <source>
        <dbReference type="Proteomes" id="UP000629420"/>
    </source>
</evidence>
<dbReference type="Pfam" id="PF03235">
    <property type="entry name" value="GmrSD_N"/>
    <property type="match status" value="1"/>
</dbReference>
<reference evidence="3 4" key="1">
    <citation type="submission" date="2021-01" db="EMBL/GenBank/DDBJ databases">
        <title>Aequorivita sp. strain KX20305, a bacterium isolated from the sediment collected at a cold seep field in South China Sea.</title>
        <authorList>
            <person name="Zhang H."/>
            <person name="Li C."/>
        </authorList>
    </citation>
    <scope>NUCLEOTIDE SEQUENCE [LARGE SCALE GENOMIC DNA]</scope>
    <source>
        <strain evidence="3 4">KX20305</strain>
    </source>
</reference>
<gene>
    <name evidence="3" type="ORF">JK629_11685</name>
</gene>
<dbReference type="PANTHER" id="PTHR35149">
    <property type="entry name" value="SLL5132 PROTEIN"/>
    <property type="match status" value="1"/>
</dbReference>
<proteinExistence type="predicted"/>
<dbReference type="Pfam" id="PF07510">
    <property type="entry name" value="GmrSD_C"/>
    <property type="match status" value="1"/>
</dbReference>
<evidence type="ECO:0000259" key="1">
    <source>
        <dbReference type="Pfam" id="PF03235"/>
    </source>
</evidence>
<dbReference type="Proteomes" id="UP000629420">
    <property type="component" value="Chromosome"/>
</dbReference>
<sequence length="654" mass="77332">MSKNPPLLSISDIFKNANYSIPIYQREYAWTITEVTQLLSDLCSQAKANQNDNYYLGTLVINKGIRDIEEVIDGQQRLTTLYILLAYLSHNKESSYNLNFDFDTLLFDSRPHSISALQAVYHKKLDDVNEPAIKATYKIIRDNLSQYFEEFSITEEEFTDYLLNKTLLLKVTVPPDTDLNHHFEIMNVRGEQLEKHEVLKSRLMGFLKDYPEDRELFNTVWEAASDMNRYIQLFFTRITGDDTKNSRKKIFGNDGNTIPECYEELLTAFISTQEVYEKENKSSKSSLNKILESKEIIHLEKSENKEYQEQLTAVINFPNFLLHVLKIQENNKDVALDDKQLLKQFEQVYNYKSDQSKFAKDFCYSLLKMKFLFDKYVIRNLDLGQDTKWILWKQVHQFQKGKSHYFKDTFEWAEREDENNNDNNRIIMLQSMFHVSFPTRIYKHWFNATLYHLFNNSKRGVIEAEELIAYLEKLNDAFFFDRNQSSDDDLAYEEIIFNNKALAKNNTVSDDIWSLGTQTKNFIFNRLDYLIWYYSTIETETHKNLISIDKAKNFQFGFRSSVEHFFPQHPRNGDEPPFDNIDCFGNLCLISQQKNSRFSNDLPKAKKANYHRPDDKPESLKMELMWENADNWNAENLEKHEKLMIEILNSTYEG</sequence>
<protein>
    <submittedName>
        <fullName evidence="3">DUF262 domain-containing protein</fullName>
    </submittedName>
</protein>
<evidence type="ECO:0000313" key="3">
    <source>
        <dbReference type="EMBL" id="QQX75991.1"/>
    </source>
</evidence>
<dbReference type="PANTHER" id="PTHR35149:SF1">
    <property type="entry name" value="DUF5655 DOMAIN-CONTAINING PROTEIN"/>
    <property type="match status" value="1"/>
</dbReference>
<dbReference type="InterPro" id="IPR004919">
    <property type="entry name" value="GmrSD_N"/>
</dbReference>
<feature type="domain" description="GmrSD restriction endonucleases C-terminal" evidence="2">
    <location>
        <begin position="506"/>
        <end position="646"/>
    </location>
</feature>
<dbReference type="RefSeq" id="WP_202335802.1">
    <property type="nucleotide sequence ID" value="NZ_CP068439.1"/>
</dbReference>
<dbReference type="EMBL" id="CP068439">
    <property type="protein sequence ID" value="QQX75991.1"/>
    <property type="molecule type" value="Genomic_DNA"/>
</dbReference>
<organism evidence="3 4">
    <name type="scientific">Aequorivita iocasae</name>
    <dbReference type="NCBI Taxonomy" id="2803865"/>
    <lineage>
        <taxon>Bacteria</taxon>
        <taxon>Pseudomonadati</taxon>
        <taxon>Bacteroidota</taxon>
        <taxon>Flavobacteriia</taxon>
        <taxon>Flavobacteriales</taxon>
        <taxon>Flavobacteriaceae</taxon>
        <taxon>Aequorivita</taxon>
    </lineage>
</organism>